<accession>A0ACB8F2S3</accession>
<sequence length="104" mass="11342">MPRRLSRARPGLLLPPPPTGLLPLACFLLLGTPGARSLGLYSPEDPLTLLGADTLERSVFNSSSAWVVEFYASWCGHCMQFAPTWKELANDIKGVTVPISWTDT</sequence>
<proteinExistence type="predicted"/>
<comment type="caution">
    <text evidence="1">The sequence shown here is derived from an EMBL/GenBank/DDBJ whole genome shotgun (WGS) entry which is preliminary data.</text>
</comment>
<protein>
    <submittedName>
        <fullName evidence="1">Uncharacterized protein</fullName>
    </submittedName>
</protein>
<keyword evidence="2" id="KW-1185">Reference proteome</keyword>
<dbReference type="Proteomes" id="UP000827872">
    <property type="component" value="Linkage Group LG05"/>
</dbReference>
<name>A0ACB8F2S3_9SAUR</name>
<evidence type="ECO:0000313" key="2">
    <source>
        <dbReference type="Proteomes" id="UP000827872"/>
    </source>
</evidence>
<reference evidence="1" key="1">
    <citation type="submission" date="2021-08" db="EMBL/GenBank/DDBJ databases">
        <title>The first chromosome-level gecko genome reveals the dynamic sex chromosomes of Neotropical dwarf geckos (Sphaerodactylidae: Sphaerodactylus).</title>
        <authorList>
            <person name="Pinto B.J."/>
            <person name="Keating S.E."/>
            <person name="Gamble T."/>
        </authorList>
    </citation>
    <scope>NUCLEOTIDE SEQUENCE</scope>
    <source>
        <strain evidence="1">TG3544</strain>
    </source>
</reference>
<dbReference type="EMBL" id="CM037618">
    <property type="protein sequence ID" value="KAH7999392.1"/>
    <property type="molecule type" value="Genomic_DNA"/>
</dbReference>
<gene>
    <name evidence="1" type="ORF">K3G42_009848</name>
</gene>
<organism evidence="1 2">
    <name type="scientific">Sphaerodactylus townsendi</name>
    <dbReference type="NCBI Taxonomy" id="933632"/>
    <lineage>
        <taxon>Eukaryota</taxon>
        <taxon>Metazoa</taxon>
        <taxon>Chordata</taxon>
        <taxon>Craniata</taxon>
        <taxon>Vertebrata</taxon>
        <taxon>Euteleostomi</taxon>
        <taxon>Lepidosauria</taxon>
        <taxon>Squamata</taxon>
        <taxon>Bifurcata</taxon>
        <taxon>Gekkota</taxon>
        <taxon>Sphaerodactylidae</taxon>
        <taxon>Sphaerodactylus</taxon>
    </lineage>
</organism>
<evidence type="ECO:0000313" key="1">
    <source>
        <dbReference type="EMBL" id="KAH7999392.1"/>
    </source>
</evidence>